<organism evidence="1 2">
    <name type="scientific">Mycena rosella</name>
    <name type="common">Pink bonnet</name>
    <name type="synonym">Agaricus rosellus</name>
    <dbReference type="NCBI Taxonomy" id="1033263"/>
    <lineage>
        <taxon>Eukaryota</taxon>
        <taxon>Fungi</taxon>
        <taxon>Dikarya</taxon>
        <taxon>Basidiomycota</taxon>
        <taxon>Agaricomycotina</taxon>
        <taxon>Agaricomycetes</taxon>
        <taxon>Agaricomycetidae</taxon>
        <taxon>Agaricales</taxon>
        <taxon>Marasmiineae</taxon>
        <taxon>Mycenaceae</taxon>
        <taxon>Mycena</taxon>
    </lineage>
</organism>
<dbReference type="EMBL" id="JARKIE010000403">
    <property type="protein sequence ID" value="KAJ7645268.1"/>
    <property type="molecule type" value="Genomic_DNA"/>
</dbReference>
<name>A0AAD7FYU8_MYCRO</name>
<comment type="caution">
    <text evidence="1">The sequence shown here is derived from an EMBL/GenBank/DDBJ whole genome shotgun (WGS) entry which is preliminary data.</text>
</comment>
<dbReference type="AlphaFoldDB" id="A0AAD7FYU8"/>
<sequence>MRWITPSCSFIRLMSSAIPAGLFRSEGTSVVAMVPAEFGDNSLYQVSKVMERIQVRVSLVSTVGWLGERE</sequence>
<dbReference type="Proteomes" id="UP001221757">
    <property type="component" value="Unassembled WGS sequence"/>
</dbReference>
<evidence type="ECO:0000313" key="1">
    <source>
        <dbReference type="EMBL" id="KAJ7645268.1"/>
    </source>
</evidence>
<proteinExistence type="predicted"/>
<gene>
    <name evidence="1" type="ORF">B0H17DRAFT_1104299</name>
</gene>
<accession>A0AAD7FYU8</accession>
<keyword evidence="2" id="KW-1185">Reference proteome</keyword>
<reference evidence="1" key="1">
    <citation type="submission" date="2023-03" db="EMBL/GenBank/DDBJ databases">
        <title>Massive genome expansion in bonnet fungi (Mycena s.s.) driven by repeated elements and novel gene families across ecological guilds.</title>
        <authorList>
            <consortium name="Lawrence Berkeley National Laboratory"/>
            <person name="Harder C.B."/>
            <person name="Miyauchi S."/>
            <person name="Viragh M."/>
            <person name="Kuo A."/>
            <person name="Thoen E."/>
            <person name="Andreopoulos B."/>
            <person name="Lu D."/>
            <person name="Skrede I."/>
            <person name="Drula E."/>
            <person name="Henrissat B."/>
            <person name="Morin E."/>
            <person name="Kohler A."/>
            <person name="Barry K."/>
            <person name="LaButti K."/>
            <person name="Morin E."/>
            <person name="Salamov A."/>
            <person name="Lipzen A."/>
            <person name="Mereny Z."/>
            <person name="Hegedus B."/>
            <person name="Baldrian P."/>
            <person name="Stursova M."/>
            <person name="Weitz H."/>
            <person name="Taylor A."/>
            <person name="Grigoriev I.V."/>
            <person name="Nagy L.G."/>
            <person name="Martin F."/>
            <person name="Kauserud H."/>
        </authorList>
    </citation>
    <scope>NUCLEOTIDE SEQUENCE</scope>
    <source>
        <strain evidence="1">CBHHK067</strain>
    </source>
</reference>
<protein>
    <submittedName>
        <fullName evidence="1">Uncharacterized protein</fullName>
    </submittedName>
</protein>
<evidence type="ECO:0000313" key="2">
    <source>
        <dbReference type="Proteomes" id="UP001221757"/>
    </source>
</evidence>